<dbReference type="AlphaFoldDB" id="A0A8J4EEH0"/>
<dbReference type="Proteomes" id="UP000635606">
    <property type="component" value="Unassembled WGS sequence"/>
</dbReference>
<organism evidence="1 2">
    <name type="scientific">Virgisporangium ochraceum</name>
    <dbReference type="NCBI Taxonomy" id="65505"/>
    <lineage>
        <taxon>Bacteria</taxon>
        <taxon>Bacillati</taxon>
        <taxon>Actinomycetota</taxon>
        <taxon>Actinomycetes</taxon>
        <taxon>Micromonosporales</taxon>
        <taxon>Micromonosporaceae</taxon>
        <taxon>Virgisporangium</taxon>
    </lineage>
</organism>
<comment type="caution">
    <text evidence="1">The sequence shown here is derived from an EMBL/GenBank/DDBJ whole genome shotgun (WGS) entry which is preliminary data.</text>
</comment>
<reference evidence="1" key="1">
    <citation type="submission" date="2021-01" db="EMBL/GenBank/DDBJ databases">
        <title>Whole genome shotgun sequence of Virgisporangium ochraceum NBRC 16418.</title>
        <authorList>
            <person name="Komaki H."/>
            <person name="Tamura T."/>
        </authorList>
    </citation>
    <scope>NUCLEOTIDE SEQUENCE</scope>
    <source>
        <strain evidence="1">NBRC 16418</strain>
    </source>
</reference>
<dbReference type="EMBL" id="BOPH01000090">
    <property type="protein sequence ID" value="GIJ71754.1"/>
    <property type="molecule type" value="Genomic_DNA"/>
</dbReference>
<evidence type="ECO:0008006" key="3">
    <source>
        <dbReference type="Google" id="ProtNLM"/>
    </source>
</evidence>
<evidence type="ECO:0000313" key="1">
    <source>
        <dbReference type="EMBL" id="GIJ71754.1"/>
    </source>
</evidence>
<sequence>MRLFGPRIPDIPLDDHLAQDNHRLRAVWNAVKGGDWRPARDLMADTRTDFDLRAKYVWVLGEASATTTWAGPRVDVPFPVDTTASWADRWAAAEPDNPDAIVVRARSLVMRGWEVRGSGWASTVGADSFEEFHRLLVMSFPLCDEAAKLFPEDPSPWVTRLLLASPLSFDSELMEETWDEIVARDPHHREAHNLKLMYLCQKWSGSHEAMFGFARAAAASAPHGSPLHILPVQANAEWALWEEDRAGSEARVRHVWKSDPRFHAELDAALNKWFRANPERHAMWYHDLNFLAYGLTRAGRYADAKPVFEAIGPYYEQIPWGWATTRFADTDRVFLNARRKALSTG</sequence>
<accession>A0A8J4EEH0</accession>
<keyword evidence="2" id="KW-1185">Reference proteome</keyword>
<name>A0A8J4EEH0_9ACTN</name>
<dbReference type="RefSeq" id="WP_203931625.1">
    <property type="nucleotide sequence ID" value="NZ_BOPH01000090.1"/>
</dbReference>
<proteinExistence type="predicted"/>
<gene>
    <name evidence="1" type="ORF">Voc01_066710</name>
</gene>
<evidence type="ECO:0000313" key="2">
    <source>
        <dbReference type="Proteomes" id="UP000635606"/>
    </source>
</evidence>
<protein>
    <recommendedName>
        <fullName evidence="3">DUF4034 domain-containing protein</fullName>
    </recommendedName>
</protein>